<comment type="caution">
    <text evidence="2">The sequence shown here is derived from an EMBL/GenBank/DDBJ whole genome shotgun (WGS) entry which is preliminary data.</text>
</comment>
<accession>X7EEU3</accession>
<dbReference type="Proteomes" id="UP000022447">
    <property type="component" value="Unassembled WGS sequence"/>
</dbReference>
<name>X7EEU3_9RHOB</name>
<reference evidence="2 3" key="1">
    <citation type="submission" date="2014-01" db="EMBL/GenBank/DDBJ databases">
        <title>Roseivivax halodurans JCM 10272 Genome Sequencing.</title>
        <authorList>
            <person name="Lai Q."/>
            <person name="Li G."/>
            <person name="Shao Z."/>
        </authorList>
    </citation>
    <scope>NUCLEOTIDE SEQUENCE [LARGE SCALE GENOMIC DNA]</scope>
    <source>
        <strain evidence="2 3">JCM 10272</strain>
    </source>
</reference>
<feature type="region of interest" description="Disordered" evidence="1">
    <location>
        <begin position="1"/>
        <end position="23"/>
    </location>
</feature>
<evidence type="ECO:0000256" key="1">
    <source>
        <dbReference type="SAM" id="MobiDB-lite"/>
    </source>
</evidence>
<keyword evidence="3" id="KW-1185">Reference proteome</keyword>
<gene>
    <name evidence="2" type="ORF">OCH239_07165</name>
</gene>
<dbReference type="AlphaFoldDB" id="X7EEU3"/>
<dbReference type="EMBL" id="JALZ01000019">
    <property type="protein sequence ID" value="ETX13741.1"/>
    <property type="molecule type" value="Genomic_DNA"/>
</dbReference>
<evidence type="ECO:0000313" key="3">
    <source>
        <dbReference type="Proteomes" id="UP000022447"/>
    </source>
</evidence>
<organism evidence="2 3">
    <name type="scientific">Roseivivax halodurans JCM 10272</name>
    <dbReference type="NCBI Taxonomy" id="1449350"/>
    <lineage>
        <taxon>Bacteria</taxon>
        <taxon>Pseudomonadati</taxon>
        <taxon>Pseudomonadota</taxon>
        <taxon>Alphaproteobacteria</taxon>
        <taxon>Rhodobacterales</taxon>
        <taxon>Roseobacteraceae</taxon>
        <taxon>Roseivivax</taxon>
    </lineage>
</organism>
<sequence>MKPDDHRGIGRSGTMGPTRSRRGQLAALLGPHRQALLGIEPKGAFVVLKQPFAPQHGMQMQLAAPAP</sequence>
<proteinExistence type="predicted"/>
<protein>
    <submittedName>
        <fullName evidence="2">Uncharacterized protein</fullName>
    </submittedName>
</protein>
<evidence type="ECO:0000313" key="2">
    <source>
        <dbReference type="EMBL" id="ETX13741.1"/>
    </source>
</evidence>